<gene>
    <name evidence="1" type="ORF">kpv477_274</name>
</gene>
<dbReference type="OrthoDB" id="13240at10239"/>
<dbReference type="Proteomes" id="UP000202533">
    <property type="component" value="Segment"/>
</dbReference>
<keyword evidence="1" id="KW-0378">Hydrolase</keyword>
<protein>
    <submittedName>
        <fullName evidence="1">Putative endonuclease IV</fullName>
    </submittedName>
</protein>
<keyword evidence="1" id="KW-0540">Nuclease</keyword>
<dbReference type="RefSeq" id="YP_009288950.1">
    <property type="nucleotide sequence ID" value="NC_031087.1"/>
</dbReference>
<evidence type="ECO:0000313" key="1">
    <source>
        <dbReference type="EMBL" id="ANT40711.1"/>
    </source>
</evidence>
<organism evidence="1 2">
    <name type="scientific">Klebsiella phage vB_KpnM_KpV477</name>
    <dbReference type="NCBI Taxonomy" id="1852625"/>
    <lineage>
        <taxon>Viruses</taxon>
        <taxon>Duplodnaviria</taxon>
        <taxon>Heunggongvirae</taxon>
        <taxon>Uroviricota</taxon>
        <taxon>Caudoviricetes</taxon>
        <taxon>Pantevenvirales</taxon>
        <taxon>Straboviridae</taxon>
        <taxon>Tevenvirinae</taxon>
        <taxon>Jiaodavirus</taxon>
        <taxon>Jiaodavirus kpv477</taxon>
    </lineage>
</organism>
<dbReference type="GeneID" id="29067254"/>
<evidence type="ECO:0000313" key="2">
    <source>
        <dbReference type="Proteomes" id="UP000202533"/>
    </source>
</evidence>
<dbReference type="GO" id="GO:0004519">
    <property type="term" value="F:endonuclease activity"/>
    <property type="evidence" value="ECO:0007669"/>
    <property type="project" value="UniProtKB-KW"/>
</dbReference>
<accession>A0A1B1P9E2</accession>
<sequence length="195" mass="22167">MALMNKALQRLNQLRTFTLDLNKLRGEAKVKIIDTARYSLDIDPSQDRIDVLKRCRIAIPAEYVVADFLDGYVNDQVVDHNNNDPYEWAWDVLAHPHYQGVRVEVKTHFVHDRANHKPWINVTTGKDGPFPDGSGINLGPMFKHKVADCIIIFVAEEVSQNVIRYTPMFAGGIEHLMEVVKPSRVGAGGYIMHKF</sequence>
<keyword evidence="1" id="KW-0255">Endonuclease</keyword>
<dbReference type="KEGG" id="vg:29067254"/>
<name>A0A1B1P9E2_9CAUD</name>
<proteinExistence type="predicted"/>
<keyword evidence="2" id="KW-1185">Reference proteome</keyword>
<dbReference type="EMBL" id="KX258185">
    <property type="protein sequence ID" value="ANT40711.1"/>
    <property type="molecule type" value="Genomic_DNA"/>
</dbReference>
<reference evidence="1 2" key="1">
    <citation type="submission" date="2016-05" db="EMBL/GenBank/DDBJ databases">
        <title>Complete genome sequence of Klebsiella pneumoniae bacteriophage vB_KpnM_KpV477.</title>
        <authorList>
            <person name="Komisarova E.V."/>
            <person name="Krasilnikova V.M."/>
            <person name="Kislichkina A.A."/>
            <person name="Bogun A.G."/>
            <person name="Volozhantsev N.V."/>
        </authorList>
    </citation>
    <scope>NUCLEOTIDE SEQUENCE [LARGE SCALE GENOMIC DNA]</scope>
</reference>